<dbReference type="AlphaFoldDB" id="A0A2Z7B142"/>
<name>A0A2Z7B142_9LAMI</name>
<keyword evidence="2" id="KW-1185">Reference proteome</keyword>
<sequence length="155" mass="18209">MDQHCLYQVEEDFKLVNQIGKVEEQFKRRIKQREEESFERLEEATSSNKTSSVQNRIDEQAGKLVKDKPAQMAWQIPSNPRERRFEYNTLRQTLFSIQIDLLVLSSQYSAHVSKSKEKLAMYLLTKDAKCNSVRRPFNVYYFMSNGQISTPGYKA</sequence>
<organism evidence="1 2">
    <name type="scientific">Dorcoceras hygrometricum</name>
    <dbReference type="NCBI Taxonomy" id="472368"/>
    <lineage>
        <taxon>Eukaryota</taxon>
        <taxon>Viridiplantae</taxon>
        <taxon>Streptophyta</taxon>
        <taxon>Embryophyta</taxon>
        <taxon>Tracheophyta</taxon>
        <taxon>Spermatophyta</taxon>
        <taxon>Magnoliopsida</taxon>
        <taxon>eudicotyledons</taxon>
        <taxon>Gunneridae</taxon>
        <taxon>Pentapetalae</taxon>
        <taxon>asterids</taxon>
        <taxon>lamiids</taxon>
        <taxon>Lamiales</taxon>
        <taxon>Gesneriaceae</taxon>
        <taxon>Didymocarpoideae</taxon>
        <taxon>Trichosporeae</taxon>
        <taxon>Loxocarpinae</taxon>
        <taxon>Dorcoceras</taxon>
    </lineage>
</organism>
<protein>
    <submittedName>
        <fullName evidence="1">Mannan endo-1,4-beta-mannosidase 4</fullName>
    </submittedName>
</protein>
<accession>A0A2Z7B142</accession>
<dbReference type="EMBL" id="KV011925">
    <property type="protein sequence ID" value="KZV25222.1"/>
    <property type="molecule type" value="Genomic_DNA"/>
</dbReference>
<proteinExistence type="predicted"/>
<gene>
    <name evidence="1" type="ORF">F511_34279</name>
</gene>
<reference evidence="1 2" key="1">
    <citation type="journal article" date="2015" name="Proc. Natl. Acad. Sci. U.S.A.">
        <title>The resurrection genome of Boea hygrometrica: A blueprint for survival of dehydration.</title>
        <authorList>
            <person name="Xiao L."/>
            <person name="Yang G."/>
            <person name="Zhang L."/>
            <person name="Yang X."/>
            <person name="Zhao S."/>
            <person name="Ji Z."/>
            <person name="Zhou Q."/>
            <person name="Hu M."/>
            <person name="Wang Y."/>
            <person name="Chen M."/>
            <person name="Xu Y."/>
            <person name="Jin H."/>
            <person name="Xiao X."/>
            <person name="Hu G."/>
            <person name="Bao F."/>
            <person name="Hu Y."/>
            <person name="Wan P."/>
            <person name="Li L."/>
            <person name="Deng X."/>
            <person name="Kuang T."/>
            <person name="Xiang C."/>
            <person name="Zhu J.K."/>
            <person name="Oliver M.J."/>
            <person name="He Y."/>
        </authorList>
    </citation>
    <scope>NUCLEOTIDE SEQUENCE [LARGE SCALE GENOMIC DNA]</scope>
    <source>
        <strain evidence="2">cv. XS01</strain>
    </source>
</reference>
<evidence type="ECO:0000313" key="2">
    <source>
        <dbReference type="Proteomes" id="UP000250235"/>
    </source>
</evidence>
<dbReference type="Proteomes" id="UP000250235">
    <property type="component" value="Unassembled WGS sequence"/>
</dbReference>
<evidence type="ECO:0000313" key="1">
    <source>
        <dbReference type="EMBL" id="KZV25222.1"/>
    </source>
</evidence>